<dbReference type="InterPro" id="IPR013096">
    <property type="entry name" value="Cupin_2"/>
</dbReference>
<dbReference type="PANTHER" id="PTHR40112:SF1">
    <property type="entry name" value="H2HPP ISOMERASE"/>
    <property type="match status" value="1"/>
</dbReference>
<dbReference type="InterPro" id="IPR011051">
    <property type="entry name" value="RmlC_Cupin_sf"/>
</dbReference>
<name>A0AA37BQJ1_9ARCH</name>
<dbReference type="RefSeq" id="WP_075057662.1">
    <property type="nucleotide sequence ID" value="NZ_BMNY01000001.1"/>
</dbReference>
<dbReference type="InterPro" id="IPR025499">
    <property type="entry name" value="KdgF"/>
</dbReference>
<dbReference type="Proteomes" id="UP000632195">
    <property type="component" value="Unassembled WGS sequence"/>
</dbReference>
<reference evidence="2" key="2">
    <citation type="submission" date="2022-09" db="EMBL/GenBank/DDBJ databases">
        <authorList>
            <person name="Sun Q."/>
            <person name="Ohkuma M."/>
        </authorList>
    </citation>
    <scope>NUCLEOTIDE SEQUENCE</scope>
    <source>
        <strain evidence="2">JCM 13583</strain>
    </source>
</reference>
<protein>
    <submittedName>
        <fullName evidence="2">Cupin</fullName>
    </submittedName>
</protein>
<dbReference type="EMBL" id="BMNY01000001">
    <property type="protein sequence ID" value="GGM69426.1"/>
    <property type="molecule type" value="Genomic_DNA"/>
</dbReference>
<gene>
    <name evidence="2" type="ORF">GCM10007108_04380</name>
</gene>
<dbReference type="PIRSF" id="PIRSF029883">
    <property type="entry name" value="KdgF"/>
    <property type="match status" value="1"/>
</dbReference>
<dbReference type="InterPro" id="IPR052535">
    <property type="entry name" value="Bacilysin_H2HPP_isomerase"/>
</dbReference>
<reference evidence="2" key="1">
    <citation type="journal article" date="2014" name="Int. J. Syst. Evol. Microbiol.">
        <title>Complete genome sequence of Corynebacterium casei LMG S-19264T (=DSM 44701T), isolated from a smear-ripened cheese.</title>
        <authorList>
            <consortium name="US DOE Joint Genome Institute (JGI-PGF)"/>
            <person name="Walter F."/>
            <person name="Albersmeier A."/>
            <person name="Kalinowski J."/>
            <person name="Ruckert C."/>
        </authorList>
    </citation>
    <scope>NUCLEOTIDE SEQUENCE</scope>
    <source>
        <strain evidence="2">JCM 13583</strain>
    </source>
</reference>
<evidence type="ECO:0000259" key="1">
    <source>
        <dbReference type="Pfam" id="PF07883"/>
    </source>
</evidence>
<accession>A0AA37BQJ1</accession>
<dbReference type="CDD" id="cd02238">
    <property type="entry name" value="cupin_KdgF"/>
    <property type="match status" value="1"/>
</dbReference>
<proteinExistence type="predicted"/>
<comment type="caution">
    <text evidence="2">The sequence shown here is derived from an EMBL/GenBank/DDBJ whole genome shotgun (WGS) entry which is preliminary data.</text>
</comment>
<dbReference type="SUPFAM" id="SSF51182">
    <property type="entry name" value="RmlC-like cupins"/>
    <property type="match status" value="1"/>
</dbReference>
<feature type="domain" description="Cupin type-2" evidence="1">
    <location>
        <begin position="33"/>
        <end position="96"/>
    </location>
</feature>
<dbReference type="AlphaFoldDB" id="A0AA37BQJ1"/>
<dbReference type="Gene3D" id="2.60.120.10">
    <property type="entry name" value="Jelly Rolls"/>
    <property type="match status" value="1"/>
</dbReference>
<keyword evidence="3" id="KW-1185">Reference proteome</keyword>
<dbReference type="Pfam" id="PF07883">
    <property type="entry name" value="Cupin_2"/>
    <property type="match status" value="1"/>
</dbReference>
<dbReference type="InterPro" id="IPR014710">
    <property type="entry name" value="RmlC-like_jellyroll"/>
</dbReference>
<evidence type="ECO:0000313" key="2">
    <source>
        <dbReference type="EMBL" id="GGM69426.1"/>
    </source>
</evidence>
<dbReference type="PANTHER" id="PTHR40112">
    <property type="entry name" value="H2HPP ISOMERASE"/>
    <property type="match status" value="1"/>
</dbReference>
<sequence length="108" mass="12146">MQSGSWKEAERVEMFPGVTRRVFYGERSMLTMIDLKKGAEVPAHRHESEQITWVMSGSLEMTVGGKTRILSAGDVIVIPGSVEHSARALEDTVDIEVFSPVRQEWIKK</sequence>
<evidence type="ECO:0000313" key="3">
    <source>
        <dbReference type="Proteomes" id="UP000632195"/>
    </source>
</evidence>
<organism evidence="2 3">
    <name type="scientific">Thermogymnomonas acidicola</name>
    <dbReference type="NCBI Taxonomy" id="399579"/>
    <lineage>
        <taxon>Archaea</taxon>
        <taxon>Methanobacteriati</taxon>
        <taxon>Thermoplasmatota</taxon>
        <taxon>Thermoplasmata</taxon>
        <taxon>Thermoplasmatales</taxon>
        <taxon>Thermogymnomonas</taxon>
    </lineage>
</organism>